<protein>
    <submittedName>
        <fullName evidence="1">Uncharacterized protein</fullName>
    </submittedName>
</protein>
<evidence type="ECO:0000313" key="2">
    <source>
        <dbReference type="Proteomes" id="UP001054837"/>
    </source>
</evidence>
<dbReference type="Gene3D" id="3.80.10.10">
    <property type="entry name" value="Ribonuclease Inhibitor"/>
    <property type="match status" value="1"/>
</dbReference>
<accession>A0AAV4R012</accession>
<dbReference type="Proteomes" id="UP001054837">
    <property type="component" value="Unassembled WGS sequence"/>
</dbReference>
<reference evidence="1 2" key="1">
    <citation type="submission" date="2021-06" db="EMBL/GenBank/DDBJ databases">
        <title>Caerostris darwini draft genome.</title>
        <authorList>
            <person name="Kono N."/>
            <person name="Arakawa K."/>
        </authorList>
    </citation>
    <scope>NUCLEOTIDE SEQUENCE [LARGE SCALE GENOMIC DNA]</scope>
</reference>
<dbReference type="PANTHER" id="PTHR24367">
    <property type="entry name" value="LEUCINE-RICH REPEAT-CONTAINING PROTEIN"/>
    <property type="match status" value="1"/>
</dbReference>
<dbReference type="InterPro" id="IPR051295">
    <property type="entry name" value="LGI_related"/>
</dbReference>
<gene>
    <name evidence="1" type="ORF">CDAR_462831</name>
</gene>
<comment type="caution">
    <text evidence="1">The sequence shown here is derived from an EMBL/GenBank/DDBJ whole genome shotgun (WGS) entry which is preliminary data.</text>
</comment>
<dbReference type="Pfam" id="PF13855">
    <property type="entry name" value="LRR_8"/>
    <property type="match status" value="1"/>
</dbReference>
<proteinExistence type="predicted"/>
<organism evidence="1 2">
    <name type="scientific">Caerostris darwini</name>
    <dbReference type="NCBI Taxonomy" id="1538125"/>
    <lineage>
        <taxon>Eukaryota</taxon>
        <taxon>Metazoa</taxon>
        <taxon>Ecdysozoa</taxon>
        <taxon>Arthropoda</taxon>
        <taxon>Chelicerata</taxon>
        <taxon>Arachnida</taxon>
        <taxon>Araneae</taxon>
        <taxon>Araneomorphae</taxon>
        <taxon>Entelegynae</taxon>
        <taxon>Araneoidea</taxon>
        <taxon>Araneidae</taxon>
        <taxon>Caerostris</taxon>
    </lineage>
</organism>
<dbReference type="PANTHER" id="PTHR24367:SF318">
    <property type="entry name" value="LEUCINE-RICH GLIOMA-INACTIVATED PROTEIN 1-LIKE"/>
    <property type="match status" value="1"/>
</dbReference>
<sequence length="97" mass="11047">SNKIRFLPPGVFEDLPHIKVVSLSNNTLSSLPEDVFSPLWKPDIYLDLRGNPIKCDSRILWTVTSETKPERIIGKCVHPKQLFGKNIDDLTEEDLNC</sequence>
<keyword evidence="2" id="KW-1185">Reference proteome</keyword>
<dbReference type="InterPro" id="IPR032675">
    <property type="entry name" value="LRR_dom_sf"/>
</dbReference>
<dbReference type="SUPFAM" id="SSF52058">
    <property type="entry name" value="L domain-like"/>
    <property type="match status" value="1"/>
</dbReference>
<name>A0AAV4R012_9ARAC</name>
<evidence type="ECO:0000313" key="1">
    <source>
        <dbReference type="EMBL" id="GIY14884.1"/>
    </source>
</evidence>
<feature type="non-terminal residue" evidence="1">
    <location>
        <position position="1"/>
    </location>
</feature>
<dbReference type="EMBL" id="BPLQ01005425">
    <property type="protein sequence ID" value="GIY14884.1"/>
    <property type="molecule type" value="Genomic_DNA"/>
</dbReference>
<dbReference type="InterPro" id="IPR001611">
    <property type="entry name" value="Leu-rich_rpt"/>
</dbReference>
<dbReference type="AlphaFoldDB" id="A0AAV4R012"/>